<dbReference type="EMBL" id="WMQE01000041">
    <property type="protein sequence ID" value="MTK22533.1"/>
    <property type="molecule type" value="Genomic_DNA"/>
</dbReference>
<evidence type="ECO:0000313" key="2">
    <source>
        <dbReference type="Proteomes" id="UP000487649"/>
    </source>
</evidence>
<organism evidence="1 2">
    <name type="scientific">Turicibacter sanguinis</name>
    <dbReference type="NCBI Taxonomy" id="154288"/>
    <lineage>
        <taxon>Bacteria</taxon>
        <taxon>Bacillati</taxon>
        <taxon>Bacillota</taxon>
        <taxon>Erysipelotrichia</taxon>
        <taxon>Erysipelotrichales</taxon>
        <taxon>Turicibacteraceae</taxon>
        <taxon>Turicibacter</taxon>
    </lineage>
</organism>
<reference evidence="1 2" key="1">
    <citation type="journal article" date="2019" name="Nat. Med.">
        <title>A library of human gut bacterial isolates paired with longitudinal multiomics data enables mechanistic microbiome research.</title>
        <authorList>
            <person name="Poyet M."/>
            <person name="Groussin M."/>
            <person name="Gibbons S.M."/>
            <person name="Avila-Pacheco J."/>
            <person name="Jiang X."/>
            <person name="Kearney S.M."/>
            <person name="Perrotta A.R."/>
            <person name="Berdy B."/>
            <person name="Zhao S."/>
            <person name="Lieberman T.D."/>
            <person name="Swanson P.K."/>
            <person name="Smith M."/>
            <person name="Roesemann S."/>
            <person name="Alexander J.E."/>
            <person name="Rich S.A."/>
            <person name="Livny J."/>
            <person name="Vlamakis H."/>
            <person name="Clish C."/>
            <person name="Bullock K."/>
            <person name="Deik A."/>
            <person name="Scott J."/>
            <person name="Pierce K.A."/>
            <person name="Xavier R.J."/>
            <person name="Alm E.J."/>
        </authorList>
    </citation>
    <scope>NUCLEOTIDE SEQUENCE [LARGE SCALE GENOMIC DNA]</scope>
    <source>
        <strain evidence="1 2">BIOML-A198</strain>
    </source>
</reference>
<evidence type="ECO:0000313" key="1">
    <source>
        <dbReference type="EMBL" id="MTK22533.1"/>
    </source>
</evidence>
<proteinExistence type="predicted"/>
<gene>
    <name evidence="1" type="ORF">GMA92_14040</name>
</gene>
<sequence>MNWYTEEIEILIRKKARPNSLGIIQTEYESLGQFHSSVDPLTLTQSQQKYGMESQSTTEFSIAYHQTIHDLAIIQKKQLFIRFEGLLYRVDRSLYYPTFYCLDACLSFSSTRIDEDV</sequence>
<name>A0A9X4XGG1_9FIRM</name>
<accession>A0A9X4XGG1</accession>
<protein>
    <submittedName>
        <fullName evidence="1">Uncharacterized protein</fullName>
    </submittedName>
</protein>
<dbReference type="AlphaFoldDB" id="A0A9X4XGG1"/>
<comment type="caution">
    <text evidence="1">The sequence shown here is derived from an EMBL/GenBank/DDBJ whole genome shotgun (WGS) entry which is preliminary data.</text>
</comment>
<dbReference type="Pfam" id="PF05521">
    <property type="entry name" value="Phage_HCP"/>
    <property type="match status" value="1"/>
</dbReference>
<dbReference type="RefSeq" id="WP_155223078.1">
    <property type="nucleotide sequence ID" value="NZ_JAMQUT010000005.1"/>
</dbReference>
<dbReference type="Proteomes" id="UP000487649">
    <property type="component" value="Unassembled WGS sequence"/>
</dbReference>
<dbReference type="InterPro" id="IPR008767">
    <property type="entry name" value="Phage_SPP1_head-tail_adaptor"/>
</dbReference>